<dbReference type="AlphaFoldDB" id="A0A0D0BGR4"/>
<reference evidence="1 2" key="1">
    <citation type="submission" date="2014-04" db="EMBL/GenBank/DDBJ databases">
        <title>Evolutionary Origins and Diversification of the Mycorrhizal Mutualists.</title>
        <authorList>
            <consortium name="DOE Joint Genome Institute"/>
            <consortium name="Mycorrhizal Genomics Consortium"/>
            <person name="Kohler A."/>
            <person name="Kuo A."/>
            <person name="Nagy L.G."/>
            <person name="Floudas D."/>
            <person name="Copeland A."/>
            <person name="Barry K.W."/>
            <person name="Cichocki N."/>
            <person name="Veneault-Fourrey C."/>
            <person name="LaButti K."/>
            <person name="Lindquist E.A."/>
            <person name="Lipzen A."/>
            <person name="Lundell T."/>
            <person name="Morin E."/>
            <person name="Murat C."/>
            <person name="Riley R."/>
            <person name="Ohm R."/>
            <person name="Sun H."/>
            <person name="Tunlid A."/>
            <person name="Henrissat B."/>
            <person name="Grigoriev I.V."/>
            <person name="Hibbett D.S."/>
            <person name="Martin F."/>
        </authorList>
    </citation>
    <scope>NUCLEOTIDE SEQUENCE [LARGE SCALE GENOMIC DNA]</scope>
    <source>
        <strain evidence="1 2">FD-317 M1</strain>
    </source>
</reference>
<dbReference type="HOGENOM" id="CLU_021108_5_1_1"/>
<feature type="non-terminal residue" evidence="1">
    <location>
        <position position="189"/>
    </location>
</feature>
<evidence type="ECO:0000313" key="1">
    <source>
        <dbReference type="EMBL" id="KIK53906.1"/>
    </source>
</evidence>
<dbReference type="OrthoDB" id="2662290at2759"/>
<sequence length="189" mass="20799">GYPLWKPKAQGARLPDAYKREGVHIGDVGILNEFGGFTYLFNVFHSPDHTINAGRVPPNFKPLPFDEYHDVEEVPEEFEQGSHVASETSEVTKCNMSFLQGQNHIPGVPEDVGAGLSFVSSAAQGALLILPEGAKRIDHQQWTTLYNYVAECAQSWYDFVNGDRDQGGLARGLDGGLYLVTGCDKARAW</sequence>
<proteinExistence type="predicted"/>
<feature type="non-terminal residue" evidence="1">
    <location>
        <position position="1"/>
    </location>
</feature>
<dbReference type="EMBL" id="KN834822">
    <property type="protein sequence ID" value="KIK53906.1"/>
    <property type="molecule type" value="Genomic_DNA"/>
</dbReference>
<name>A0A0D0BGR4_9AGAR</name>
<evidence type="ECO:0000313" key="2">
    <source>
        <dbReference type="Proteomes" id="UP000053593"/>
    </source>
</evidence>
<keyword evidence="2" id="KW-1185">Reference proteome</keyword>
<dbReference type="Proteomes" id="UP000053593">
    <property type="component" value="Unassembled WGS sequence"/>
</dbReference>
<accession>A0A0D0BGR4</accession>
<organism evidence="1 2">
    <name type="scientific">Collybiopsis luxurians FD-317 M1</name>
    <dbReference type="NCBI Taxonomy" id="944289"/>
    <lineage>
        <taxon>Eukaryota</taxon>
        <taxon>Fungi</taxon>
        <taxon>Dikarya</taxon>
        <taxon>Basidiomycota</taxon>
        <taxon>Agaricomycotina</taxon>
        <taxon>Agaricomycetes</taxon>
        <taxon>Agaricomycetidae</taxon>
        <taxon>Agaricales</taxon>
        <taxon>Marasmiineae</taxon>
        <taxon>Omphalotaceae</taxon>
        <taxon>Collybiopsis</taxon>
        <taxon>Collybiopsis luxurians</taxon>
    </lineage>
</organism>
<gene>
    <name evidence="1" type="ORF">GYMLUDRAFT_106946</name>
</gene>
<protein>
    <submittedName>
        <fullName evidence="1">Uncharacterized protein</fullName>
    </submittedName>
</protein>